<dbReference type="Proteomes" id="UP001153620">
    <property type="component" value="Chromosome 3"/>
</dbReference>
<accession>A0A9P0J5Z2</accession>
<organism evidence="2 3">
    <name type="scientific">Chironomus riparius</name>
    <dbReference type="NCBI Taxonomy" id="315576"/>
    <lineage>
        <taxon>Eukaryota</taxon>
        <taxon>Metazoa</taxon>
        <taxon>Ecdysozoa</taxon>
        <taxon>Arthropoda</taxon>
        <taxon>Hexapoda</taxon>
        <taxon>Insecta</taxon>
        <taxon>Pterygota</taxon>
        <taxon>Neoptera</taxon>
        <taxon>Endopterygota</taxon>
        <taxon>Diptera</taxon>
        <taxon>Nematocera</taxon>
        <taxon>Chironomoidea</taxon>
        <taxon>Chironomidae</taxon>
        <taxon>Chironominae</taxon>
        <taxon>Chironomus</taxon>
    </lineage>
</organism>
<dbReference type="OrthoDB" id="2414538at2759"/>
<protein>
    <recommendedName>
        <fullName evidence="4">SAM domain-containing protein</fullName>
    </recommendedName>
</protein>
<evidence type="ECO:0000313" key="2">
    <source>
        <dbReference type="EMBL" id="CAH1729533.1"/>
    </source>
</evidence>
<keyword evidence="1" id="KW-1133">Transmembrane helix</keyword>
<sequence>MSRADSNSNKTSSYGDIRHEDIDEELNLMRPELQNLEMNMMVALNKWVLTDTMIGNFGIYGIKYPQLSSLNRDDLIKLGITDNQMQDEMLEEFSHLTGQDPSLRAVVGDLQDQQKDTETVSMVQTLQEQIYRLNTLLAAITFQVGISSSSAPGIVVNQRFCSAQIVMDLLGQLGTHTAQMEEIIVSLSDPVKYDEIEKEFTKKKREKRRNCIAIVSTVGFFIAGLYFARRFGMRKGF</sequence>
<reference evidence="2" key="2">
    <citation type="submission" date="2022-10" db="EMBL/GenBank/DDBJ databases">
        <authorList>
            <consortium name="ENA_rothamsted_submissions"/>
            <consortium name="culmorum"/>
            <person name="King R."/>
        </authorList>
    </citation>
    <scope>NUCLEOTIDE SEQUENCE</scope>
</reference>
<evidence type="ECO:0000256" key="1">
    <source>
        <dbReference type="SAM" id="Phobius"/>
    </source>
</evidence>
<evidence type="ECO:0008006" key="4">
    <source>
        <dbReference type="Google" id="ProtNLM"/>
    </source>
</evidence>
<dbReference type="EMBL" id="OU895879">
    <property type="protein sequence ID" value="CAH1729533.1"/>
    <property type="molecule type" value="Genomic_DNA"/>
</dbReference>
<feature type="transmembrane region" description="Helical" evidence="1">
    <location>
        <begin position="211"/>
        <end position="228"/>
    </location>
</feature>
<gene>
    <name evidence="2" type="ORF">CHIRRI_LOCUS11639</name>
</gene>
<evidence type="ECO:0000313" key="3">
    <source>
        <dbReference type="Proteomes" id="UP001153620"/>
    </source>
</evidence>
<name>A0A9P0J5Z2_9DIPT</name>
<keyword evidence="1" id="KW-0472">Membrane</keyword>
<dbReference type="AlphaFoldDB" id="A0A9P0J5Z2"/>
<keyword evidence="1" id="KW-0812">Transmembrane</keyword>
<reference evidence="2" key="1">
    <citation type="submission" date="2022-01" db="EMBL/GenBank/DDBJ databases">
        <authorList>
            <person name="King R."/>
        </authorList>
    </citation>
    <scope>NUCLEOTIDE SEQUENCE</scope>
</reference>
<keyword evidence="3" id="KW-1185">Reference proteome</keyword>
<proteinExistence type="predicted"/>